<name>A0A1G2L6K3_9BACT</name>
<dbReference type="GO" id="GO:0016853">
    <property type="term" value="F:isomerase activity"/>
    <property type="evidence" value="ECO:0007669"/>
    <property type="project" value="UniProtKB-KW"/>
</dbReference>
<evidence type="ECO:0000313" key="3">
    <source>
        <dbReference type="EMBL" id="OHA07297.1"/>
    </source>
</evidence>
<evidence type="ECO:0000259" key="2">
    <source>
        <dbReference type="Pfam" id="PF02350"/>
    </source>
</evidence>
<organism evidence="3 4">
    <name type="scientific">Candidatus Sungbacteria bacterium RIFCSPLOWO2_01_FULL_47_10</name>
    <dbReference type="NCBI Taxonomy" id="1802276"/>
    <lineage>
        <taxon>Bacteria</taxon>
        <taxon>Candidatus Sungiibacteriota</taxon>
    </lineage>
</organism>
<dbReference type="PANTHER" id="PTHR43174:SF1">
    <property type="entry name" value="UDP-N-ACETYLGLUCOSAMINE 2-EPIMERASE"/>
    <property type="match status" value="1"/>
</dbReference>
<proteinExistence type="inferred from homology"/>
<sequence>MKVISIVGARPQFVKAAPLSKKLREKFTEVLVHTGQHYDPNMSEVFFKELEIPEPDYNLGVGSGSHGEQTGKMLIEIEKVLTKEKPDLVLVYGDTNSTIAGSLAAAKLHIKVAHVEAGARSFNRLLPEEINRVVTDHLSDLLFCPTETAVKNLEKEGITSGVFKTGDVMYDAVLQFSKIAKQKSKILEKLQLETGSYLYATVHRAENTDNPKNLRSIIEAFSRSGEKIVFSVHPRTRKMLKEIELPPLPNVMMIDPVGYLDNLVLEENARKILTDSGGMQKEAYFLKVPCITMRNETEWVETVKDGWNVLVGADKEKIQKAIEQFKPNDKQSNHFGDGNASGKIAAILNE</sequence>
<dbReference type="NCBIfam" id="TIGR00236">
    <property type="entry name" value="wecB"/>
    <property type="match status" value="1"/>
</dbReference>
<comment type="caution">
    <text evidence="3">The sequence shown here is derived from an EMBL/GenBank/DDBJ whole genome shotgun (WGS) entry which is preliminary data.</text>
</comment>
<dbReference type="SUPFAM" id="SSF53756">
    <property type="entry name" value="UDP-Glycosyltransferase/glycogen phosphorylase"/>
    <property type="match status" value="1"/>
</dbReference>
<reference evidence="3 4" key="1">
    <citation type="journal article" date="2016" name="Nat. Commun.">
        <title>Thousands of microbial genomes shed light on interconnected biogeochemical processes in an aquifer system.</title>
        <authorList>
            <person name="Anantharaman K."/>
            <person name="Brown C.T."/>
            <person name="Hug L.A."/>
            <person name="Sharon I."/>
            <person name="Castelle C.J."/>
            <person name="Probst A.J."/>
            <person name="Thomas B.C."/>
            <person name="Singh A."/>
            <person name="Wilkins M.J."/>
            <person name="Karaoz U."/>
            <person name="Brodie E.L."/>
            <person name="Williams K.H."/>
            <person name="Hubbard S.S."/>
            <person name="Banfield J.F."/>
        </authorList>
    </citation>
    <scope>NUCLEOTIDE SEQUENCE [LARGE SCALE GENOMIC DNA]</scope>
</reference>
<gene>
    <name evidence="3" type="ORF">A2934_00410</name>
</gene>
<accession>A0A1G2L6K3</accession>
<dbReference type="PANTHER" id="PTHR43174">
    <property type="entry name" value="UDP-N-ACETYLGLUCOSAMINE 2-EPIMERASE"/>
    <property type="match status" value="1"/>
</dbReference>
<comment type="similarity">
    <text evidence="1">Belongs to the UDP-N-acetylglucosamine 2-epimerase family.</text>
</comment>
<evidence type="ECO:0000313" key="4">
    <source>
        <dbReference type="Proteomes" id="UP000177982"/>
    </source>
</evidence>
<dbReference type="CDD" id="cd03786">
    <property type="entry name" value="GTB_UDP-GlcNAc_2-Epimerase"/>
    <property type="match status" value="1"/>
</dbReference>
<dbReference type="Proteomes" id="UP000177982">
    <property type="component" value="Unassembled WGS sequence"/>
</dbReference>
<feature type="domain" description="UDP-N-acetylglucosamine 2-epimerase" evidence="2">
    <location>
        <begin position="24"/>
        <end position="348"/>
    </location>
</feature>
<dbReference type="EMBL" id="MHQO01000012">
    <property type="protein sequence ID" value="OHA07297.1"/>
    <property type="molecule type" value="Genomic_DNA"/>
</dbReference>
<dbReference type="InterPro" id="IPR029767">
    <property type="entry name" value="WecB-like"/>
</dbReference>
<dbReference type="InterPro" id="IPR003331">
    <property type="entry name" value="UDP_GlcNAc_Epimerase_2_dom"/>
</dbReference>
<protein>
    <submittedName>
        <fullName evidence="3">UDP-N-acetylglucosamine 2-epimerase</fullName>
    </submittedName>
</protein>
<keyword evidence="1" id="KW-0413">Isomerase</keyword>
<dbReference type="Pfam" id="PF02350">
    <property type="entry name" value="Epimerase_2"/>
    <property type="match status" value="1"/>
</dbReference>
<dbReference type="AlphaFoldDB" id="A0A1G2L6K3"/>
<evidence type="ECO:0000256" key="1">
    <source>
        <dbReference type="RuleBase" id="RU003513"/>
    </source>
</evidence>
<dbReference type="Gene3D" id="3.40.50.2000">
    <property type="entry name" value="Glycogen Phosphorylase B"/>
    <property type="match status" value="2"/>
</dbReference>